<dbReference type="InterPro" id="IPR007050">
    <property type="entry name" value="HTH_bacterioopsin"/>
</dbReference>
<dbReference type="InterPro" id="IPR036388">
    <property type="entry name" value="WH-like_DNA-bd_sf"/>
</dbReference>
<proteinExistence type="predicted"/>
<dbReference type="Pfam" id="PF04967">
    <property type="entry name" value="HTH_10"/>
    <property type="match status" value="1"/>
</dbReference>
<reference evidence="4 5" key="1">
    <citation type="journal article" date="2019" name="Int. J. Syst. Evol. Microbiol.">
        <title>The Global Catalogue of Microorganisms (GCM) 10K type strain sequencing project: providing services to taxonomists for standard genome sequencing and annotation.</title>
        <authorList>
            <consortium name="The Broad Institute Genomics Platform"/>
            <consortium name="The Broad Institute Genome Sequencing Center for Infectious Disease"/>
            <person name="Wu L."/>
            <person name="Ma J."/>
        </authorList>
    </citation>
    <scope>NUCLEOTIDE SEQUENCE [LARGE SCALE GENOMIC DNA]</scope>
    <source>
        <strain evidence="4 5">CGMCC 1.10594</strain>
    </source>
</reference>
<feature type="domain" description="HTH bat-type" evidence="3">
    <location>
        <begin position="185"/>
        <end position="236"/>
    </location>
</feature>
<dbReference type="Gene3D" id="1.10.10.10">
    <property type="entry name" value="Winged helix-like DNA-binding domain superfamily/Winged helix DNA-binding domain"/>
    <property type="match status" value="1"/>
</dbReference>
<protein>
    <submittedName>
        <fullName evidence="4">Helix-turn-helix domain-containing protein</fullName>
    </submittedName>
</protein>
<dbReference type="PANTHER" id="PTHR34236">
    <property type="entry name" value="DIMETHYL SULFOXIDE REDUCTASE TRANSCRIPTIONAL ACTIVATOR"/>
    <property type="match status" value="1"/>
</dbReference>
<dbReference type="EMBL" id="JBHUDL010000002">
    <property type="protein sequence ID" value="MFD1632139.1"/>
    <property type="molecule type" value="Genomic_DNA"/>
</dbReference>
<accession>A0ABD6CTJ0</accession>
<evidence type="ECO:0000256" key="1">
    <source>
        <dbReference type="ARBA" id="ARBA00023015"/>
    </source>
</evidence>
<keyword evidence="5" id="KW-1185">Reference proteome</keyword>
<keyword evidence="1" id="KW-0805">Transcription regulation</keyword>
<evidence type="ECO:0000259" key="3">
    <source>
        <dbReference type="Pfam" id="PF04967"/>
    </source>
</evidence>
<evidence type="ECO:0000256" key="2">
    <source>
        <dbReference type="ARBA" id="ARBA00023163"/>
    </source>
</evidence>
<dbReference type="Proteomes" id="UP001597075">
    <property type="component" value="Unassembled WGS sequence"/>
</dbReference>
<dbReference type="AlphaFoldDB" id="A0ABD6CTJ0"/>
<evidence type="ECO:0000313" key="4">
    <source>
        <dbReference type="EMBL" id="MFD1632139.1"/>
    </source>
</evidence>
<gene>
    <name evidence="4" type="ORF">ACFSBJ_00045</name>
</gene>
<name>A0ABD6CTJ0_9EURY</name>
<comment type="caution">
    <text evidence="4">The sequence shown here is derived from an EMBL/GenBank/DDBJ whole genome shotgun (WGS) entry which is preliminary data.</text>
</comment>
<keyword evidence="2" id="KW-0804">Transcription</keyword>
<organism evidence="4 5">
    <name type="scientific">Haloplanus ruber</name>
    <dbReference type="NCBI Taxonomy" id="869892"/>
    <lineage>
        <taxon>Archaea</taxon>
        <taxon>Methanobacteriati</taxon>
        <taxon>Methanobacteriota</taxon>
        <taxon>Stenosarchaea group</taxon>
        <taxon>Halobacteria</taxon>
        <taxon>Halobacteriales</taxon>
        <taxon>Haloferacaceae</taxon>
        <taxon>Haloplanus</taxon>
    </lineage>
</organism>
<sequence>MATRRSDRSASGGSYQLKLKLRHPNCWMTEVTLENDGRLLVSAVYTGEGNVTAHVVVHANTDAAVADLVAAARRSVHTDSVTEMQPRDEFSLASRPIGKATRGLLVEFDPEGSIHDAIVSKGFLPQEPLRMRDGYEYWTVAVDKPRDRLQAALDAIASENDAEITVRRIATRGSVGGGDADLPTLSDRQREMFELARERGYYEWPRNVSAADLAEEVGVAKATVLEHLRKAEAKLLAP</sequence>
<dbReference type="PANTHER" id="PTHR34236:SF1">
    <property type="entry name" value="DIMETHYL SULFOXIDE REDUCTASE TRANSCRIPTIONAL ACTIVATOR"/>
    <property type="match status" value="1"/>
</dbReference>
<dbReference type="RefSeq" id="WP_256407102.1">
    <property type="nucleotide sequence ID" value="NZ_CP187154.1"/>
</dbReference>
<evidence type="ECO:0000313" key="5">
    <source>
        <dbReference type="Proteomes" id="UP001597075"/>
    </source>
</evidence>